<evidence type="ECO:0000313" key="2">
    <source>
        <dbReference type="Proteomes" id="UP000689195"/>
    </source>
</evidence>
<accession>A0A8S1WUJ4</accession>
<comment type="caution">
    <text evidence="1">The sequence shown here is derived from an EMBL/GenBank/DDBJ whole genome shotgun (WGS) entry which is preliminary data.</text>
</comment>
<keyword evidence="2" id="KW-1185">Reference proteome</keyword>
<dbReference type="AlphaFoldDB" id="A0A8S1WUJ4"/>
<proteinExistence type="predicted"/>
<protein>
    <submittedName>
        <fullName evidence="1">Uncharacterized protein</fullName>
    </submittedName>
</protein>
<name>A0A8S1WUJ4_9CILI</name>
<organism evidence="1 2">
    <name type="scientific">Paramecium pentaurelia</name>
    <dbReference type="NCBI Taxonomy" id="43138"/>
    <lineage>
        <taxon>Eukaryota</taxon>
        <taxon>Sar</taxon>
        <taxon>Alveolata</taxon>
        <taxon>Ciliophora</taxon>
        <taxon>Intramacronucleata</taxon>
        <taxon>Oligohymenophorea</taxon>
        <taxon>Peniculida</taxon>
        <taxon>Parameciidae</taxon>
        <taxon>Paramecium</taxon>
    </lineage>
</organism>
<reference evidence="1" key="1">
    <citation type="submission" date="2021-01" db="EMBL/GenBank/DDBJ databases">
        <authorList>
            <consortium name="Genoscope - CEA"/>
            <person name="William W."/>
        </authorList>
    </citation>
    <scope>NUCLEOTIDE SEQUENCE</scope>
</reference>
<sequence>MVYLINNYELCDDGNNGNNVGDDRFSSMCLIEDNQNCNNQFFQSICFPKTQILLTYLNHTNSNQYAELSFSNQVNTIESNVNSIDCIHIKLSTKNYSVTIKEVVGINQQVYLFLFMKFKLNFLIQQLIKYYQLISIQNQRILIILKLPTIKNISYFNLLQF</sequence>
<evidence type="ECO:0000313" key="1">
    <source>
        <dbReference type="EMBL" id="CAD8192447.1"/>
    </source>
</evidence>
<dbReference type="Proteomes" id="UP000689195">
    <property type="component" value="Unassembled WGS sequence"/>
</dbReference>
<gene>
    <name evidence="1" type="ORF">PPENT_87.1.T1010162</name>
</gene>
<dbReference type="EMBL" id="CAJJDO010000101">
    <property type="protein sequence ID" value="CAD8192447.1"/>
    <property type="molecule type" value="Genomic_DNA"/>
</dbReference>